<dbReference type="AlphaFoldDB" id="W4G2L0"/>
<dbReference type="GeneID" id="20813265"/>
<dbReference type="VEuPathDB" id="FungiDB:H257_11269"/>
<dbReference type="STRING" id="112090.W4G2L0"/>
<protein>
    <submittedName>
        <fullName evidence="2">Uncharacterized protein</fullName>
    </submittedName>
</protein>
<name>W4G2L0_APHAT</name>
<reference evidence="2" key="1">
    <citation type="submission" date="2013-12" db="EMBL/GenBank/DDBJ databases">
        <title>The Genome Sequence of Aphanomyces astaci APO3.</title>
        <authorList>
            <consortium name="The Broad Institute Genomics Platform"/>
            <person name="Russ C."/>
            <person name="Tyler B."/>
            <person name="van West P."/>
            <person name="Dieguez-Uribeondo J."/>
            <person name="Young S.K."/>
            <person name="Zeng Q."/>
            <person name="Gargeya S."/>
            <person name="Fitzgerald M."/>
            <person name="Abouelleil A."/>
            <person name="Alvarado L."/>
            <person name="Chapman S.B."/>
            <person name="Gainer-Dewar J."/>
            <person name="Goldberg J."/>
            <person name="Griggs A."/>
            <person name="Gujja S."/>
            <person name="Hansen M."/>
            <person name="Howarth C."/>
            <person name="Imamovic A."/>
            <person name="Ireland A."/>
            <person name="Larimer J."/>
            <person name="McCowan C."/>
            <person name="Murphy C."/>
            <person name="Pearson M."/>
            <person name="Poon T.W."/>
            <person name="Priest M."/>
            <person name="Roberts A."/>
            <person name="Saif S."/>
            <person name="Shea T."/>
            <person name="Sykes S."/>
            <person name="Wortman J."/>
            <person name="Nusbaum C."/>
            <person name="Birren B."/>
        </authorList>
    </citation>
    <scope>NUCLEOTIDE SEQUENCE [LARGE SCALE GENOMIC DNA]</scope>
    <source>
        <strain evidence="2">APO3</strain>
    </source>
</reference>
<organism evidence="2">
    <name type="scientific">Aphanomyces astaci</name>
    <name type="common">Crayfish plague agent</name>
    <dbReference type="NCBI Taxonomy" id="112090"/>
    <lineage>
        <taxon>Eukaryota</taxon>
        <taxon>Sar</taxon>
        <taxon>Stramenopiles</taxon>
        <taxon>Oomycota</taxon>
        <taxon>Saprolegniomycetes</taxon>
        <taxon>Saprolegniales</taxon>
        <taxon>Verrucalvaceae</taxon>
        <taxon>Aphanomyces</taxon>
    </lineage>
</organism>
<dbReference type="RefSeq" id="XP_009836465.1">
    <property type="nucleotide sequence ID" value="XM_009838163.1"/>
</dbReference>
<feature type="region of interest" description="Disordered" evidence="1">
    <location>
        <begin position="108"/>
        <end position="132"/>
    </location>
</feature>
<accession>W4G2L0</accession>
<proteinExistence type="predicted"/>
<evidence type="ECO:0000313" key="2">
    <source>
        <dbReference type="EMBL" id="ETV73952.1"/>
    </source>
</evidence>
<sequence>MDKDDGTYWQRHTLLKAAHGHDTQFVRHSFQKALRRWTKSQQERQKLESLLEYVSYCADVLDESKDGGNLPRSLQDLARVEKYVDKIVVPYVTKHACEHTTALSSASSAVTDHGLGRSASSPSVHSDDLPSIIDSDIPSSSMSNALPRPIVLDADHEPTSLSSGDVYSCTPIQWLSTDHLNYPRKASPPDHVDDAYWAEHTALKDAYLADLLTTSHAFALYVQNETHPIWMAQIQSILPHVEWACDVLSNDTSRRPFGDLQAVCDIVGAYVTPYKAKADRAAAEYGQGPAPFVQNTSD</sequence>
<dbReference type="OrthoDB" id="79745at2759"/>
<gene>
    <name evidence="2" type="ORF">H257_11269</name>
</gene>
<dbReference type="EMBL" id="KI913146">
    <property type="protein sequence ID" value="ETV73952.1"/>
    <property type="molecule type" value="Genomic_DNA"/>
</dbReference>
<evidence type="ECO:0000256" key="1">
    <source>
        <dbReference type="SAM" id="MobiDB-lite"/>
    </source>
</evidence>